<proteinExistence type="predicted"/>
<name>A0A0K8ME43_9PROT</name>
<reference evidence="1 2" key="1">
    <citation type="submission" date="2015-03" db="EMBL/GenBank/DDBJ databases">
        <title>Caedibacter varicaedens, whole genome shotgun sequence.</title>
        <authorList>
            <person name="Suzuki H."/>
            <person name="Dapper A.L."/>
            <person name="Gibson A.K."/>
            <person name="Jackson C."/>
            <person name="Lee H."/>
            <person name="Pejaver V.R."/>
            <person name="Doak T."/>
            <person name="Lynch M."/>
        </authorList>
    </citation>
    <scope>NUCLEOTIDE SEQUENCE [LARGE SCALE GENOMIC DNA]</scope>
</reference>
<keyword evidence="2" id="KW-1185">Reference proteome</keyword>
<accession>A0A0K8ME43</accession>
<dbReference type="SUPFAM" id="SSF46785">
    <property type="entry name" value="Winged helix' DNA-binding domain"/>
    <property type="match status" value="1"/>
</dbReference>
<sequence length="154" mass="18257">MFTYLQRKLGISDLTSLMKQDHRERDIQWEVVTARWKELYQYLKQMEFQMQVQQAQLRRYVLNTNAYPEIKDELVPEKSKPSEKIIPRQATLQFYDRILKHLPQVRSIPVMTLAERLKCSQGRVSGALSRLLEQGKVERTGKGMYRKIRTAGEK</sequence>
<dbReference type="Proteomes" id="UP000036771">
    <property type="component" value="Unassembled WGS sequence"/>
</dbReference>
<dbReference type="AlphaFoldDB" id="A0A0K8ME43"/>
<organism evidence="1 2">
    <name type="scientific">Caedimonas varicaedens</name>
    <dbReference type="NCBI Taxonomy" id="1629334"/>
    <lineage>
        <taxon>Bacteria</taxon>
        <taxon>Pseudomonadati</taxon>
        <taxon>Pseudomonadota</taxon>
        <taxon>Alphaproteobacteria</taxon>
        <taxon>Holosporales</taxon>
        <taxon>Caedimonadaceae</taxon>
        <taxon>Caedimonas</taxon>
    </lineage>
</organism>
<dbReference type="InterPro" id="IPR036390">
    <property type="entry name" value="WH_DNA-bd_sf"/>
</dbReference>
<comment type="caution">
    <text evidence="1">The sequence shown here is derived from an EMBL/GenBank/DDBJ whole genome shotgun (WGS) entry which is preliminary data.</text>
</comment>
<dbReference type="Gene3D" id="1.10.10.10">
    <property type="entry name" value="Winged helix-like DNA-binding domain superfamily/Winged helix DNA-binding domain"/>
    <property type="match status" value="1"/>
</dbReference>
<dbReference type="InterPro" id="IPR036388">
    <property type="entry name" value="WH-like_DNA-bd_sf"/>
</dbReference>
<evidence type="ECO:0000313" key="1">
    <source>
        <dbReference type="EMBL" id="GAO98810.1"/>
    </source>
</evidence>
<dbReference type="STRING" id="1629334.Cva_01479"/>
<evidence type="ECO:0000313" key="2">
    <source>
        <dbReference type="Proteomes" id="UP000036771"/>
    </source>
</evidence>
<protein>
    <submittedName>
        <fullName evidence="1">Uncharacterized protein</fullName>
    </submittedName>
</protein>
<dbReference type="EMBL" id="BBVC01000093">
    <property type="protein sequence ID" value="GAO98810.1"/>
    <property type="molecule type" value="Genomic_DNA"/>
</dbReference>
<gene>
    <name evidence="1" type="ORF">Cva_01479</name>
</gene>